<keyword evidence="2" id="KW-1185">Reference proteome</keyword>
<name>A0A026W7I8_OOCBI</name>
<dbReference type="STRING" id="2015173.A0A026W7I8"/>
<gene>
    <name evidence="1" type="ORF">X777_09198</name>
</gene>
<dbReference type="EMBL" id="KK107354">
    <property type="protein sequence ID" value="EZA52062.1"/>
    <property type="molecule type" value="Genomic_DNA"/>
</dbReference>
<organism evidence="1 2">
    <name type="scientific">Ooceraea biroi</name>
    <name type="common">Clonal raider ant</name>
    <name type="synonym">Cerapachys biroi</name>
    <dbReference type="NCBI Taxonomy" id="2015173"/>
    <lineage>
        <taxon>Eukaryota</taxon>
        <taxon>Metazoa</taxon>
        <taxon>Ecdysozoa</taxon>
        <taxon>Arthropoda</taxon>
        <taxon>Hexapoda</taxon>
        <taxon>Insecta</taxon>
        <taxon>Pterygota</taxon>
        <taxon>Neoptera</taxon>
        <taxon>Endopterygota</taxon>
        <taxon>Hymenoptera</taxon>
        <taxon>Apocrita</taxon>
        <taxon>Aculeata</taxon>
        <taxon>Formicoidea</taxon>
        <taxon>Formicidae</taxon>
        <taxon>Dorylinae</taxon>
        <taxon>Ooceraea</taxon>
    </lineage>
</organism>
<protein>
    <submittedName>
        <fullName evidence="1">Nucleic-acid-binding protein from mobile element jockey</fullName>
    </submittedName>
</protein>
<dbReference type="Proteomes" id="UP000053097">
    <property type="component" value="Unassembled WGS sequence"/>
</dbReference>
<evidence type="ECO:0000313" key="2">
    <source>
        <dbReference type="Proteomes" id="UP000053097"/>
    </source>
</evidence>
<evidence type="ECO:0000313" key="1">
    <source>
        <dbReference type="EMBL" id="EZA52062.1"/>
    </source>
</evidence>
<accession>A0A026W7I8</accession>
<sequence>MRSTRLKYKLTVFDNLQIKIRVRPYIEPVLQCYNCFMYGHVKAHCKRDVKCIVCGDKAHGECLRRLECCNCGREHKSTDRTCPVFQRIRELKVIMAYNNISFAEAERLVSGKVEDEFRPQYDRYINPSTWPEVRSAKSGGSSRPTEIELTKMAREVQRGWRAEEGESGARSF</sequence>
<reference evidence="1 2" key="1">
    <citation type="journal article" date="2014" name="Curr. Biol.">
        <title>The genome of the clonal raider ant Cerapachys biroi.</title>
        <authorList>
            <person name="Oxley P.R."/>
            <person name="Ji L."/>
            <person name="Fetter-Pruneda I."/>
            <person name="McKenzie S.K."/>
            <person name="Li C."/>
            <person name="Hu H."/>
            <person name="Zhang G."/>
            <person name="Kronauer D.J."/>
        </authorList>
    </citation>
    <scope>NUCLEOTIDE SEQUENCE [LARGE SCALE GENOMIC DNA]</scope>
</reference>
<dbReference type="OrthoDB" id="7554969at2759"/>
<dbReference type="AlphaFoldDB" id="A0A026W7I8"/>
<proteinExistence type="predicted"/>